<organism evidence="2 3">
    <name type="scientific">Haliscomenobacter hydrossis (strain ATCC 27775 / DSM 1100 / LMG 10767 / O)</name>
    <dbReference type="NCBI Taxonomy" id="760192"/>
    <lineage>
        <taxon>Bacteria</taxon>
        <taxon>Pseudomonadati</taxon>
        <taxon>Bacteroidota</taxon>
        <taxon>Saprospiria</taxon>
        <taxon>Saprospirales</taxon>
        <taxon>Haliscomenobacteraceae</taxon>
        <taxon>Haliscomenobacter</taxon>
    </lineage>
</organism>
<protein>
    <submittedName>
        <fullName evidence="2">HNH endonuclease</fullName>
    </submittedName>
</protein>
<dbReference type="SMART" id="SM00507">
    <property type="entry name" value="HNHc"/>
    <property type="match status" value="1"/>
</dbReference>
<reference evidence="2 3" key="1">
    <citation type="journal article" date="2011" name="Stand. Genomic Sci.">
        <title>Complete genome sequence of Haliscomenobacter hydrossis type strain (O).</title>
        <authorList>
            <consortium name="US DOE Joint Genome Institute (JGI-PGF)"/>
            <person name="Daligault H."/>
            <person name="Lapidus A."/>
            <person name="Zeytun A."/>
            <person name="Nolan M."/>
            <person name="Lucas S."/>
            <person name="Del Rio T.G."/>
            <person name="Tice H."/>
            <person name="Cheng J.F."/>
            <person name="Tapia R."/>
            <person name="Han C."/>
            <person name="Goodwin L."/>
            <person name="Pitluck S."/>
            <person name="Liolios K."/>
            <person name="Pagani I."/>
            <person name="Ivanova N."/>
            <person name="Huntemann M."/>
            <person name="Mavromatis K."/>
            <person name="Mikhailova N."/>
            <person name="Pati A."/>
            <person name="Chen A."/>
            <person name="Palaniappan K."/>
            <person name="Land M."/>
            <person name="Hauser L."/>
            <person name="Brambilla E.M."/>
            <person name="Rohde M."/>
            <person name="Verbarg S."/>
            <person name="Goker M."/>
            <person name="Bristow J."/>
            <person name="Eisen J.A."/>
            <person name="Markowitz V."/>
            <person name="Hugenholtz P."/>
            <person name="Kyrpides N.C."/>
            <person name="Klenk H.P."/>
            <person name="Woyke T."/>
        </authorList>
    </citation>
    <scope>NUCLEOTIDE SEQUENCE [LARGE SCALE GENOMIC DNA]</scope>
    <source>
        <strain evidence="3">ATCC 27775 / DSM 1100 / LMG 10767 / O</strain>
    </source>
</reference>
<dbReference type="Pfam" id="PF01844">
    <property type="entry name" value="HNH"/>
    <property type="match status" value="1"/>
</dbReference>
<keyword evidence="2" id="KW-0378">Hydrolase</keyword>
<reference key="2">
    <citation type="submission" date="2011-04" db="EMBL/GenBank/DDBJ databases">
        <title>Complete sequence of chromosome of Haliscomenobacter hydrossis DSM 1100.</title>
        <authorList>
            <consortium name="US DOE Joint Genome Institute (JGI-PGF)"/>
            <person name="Lucas S."/>
            <person name="Han J."/>
            <person name="Lapidus A."/>
            <person name="Bruce D."/>
            <person name="Goodwin L."/>
            <person name="Pitluck S."/>
            <person name="Peters L."/>
            <person name="Kyrpides N."/>
            <person name="Mavromatis K."/>
            <person name="Ivanova N."/>
            <person name="Ovchinnikova G."/>
            <person name="Pagani I."/>
            <person name="Daligault H."/>
            <person name="Detter J.C."/>
            <person name="Han C."/>
            <person name="Land M."/>
            <person name="Hauser L."/>
            <person name="Markowitz V."/>
            <person name="Cheng J.-F."/>
            <person name="Hugenholtz P."/>
            <person name="Woyke T."/>
            <person name="Wu D."/>
            <person name="Verbarg S."/>
            <person name="Frueling A."/>
            <person name="Brambilla E."/>
            <person name="Klenk H.-P."/>
            <person name="Eisen J.A."/>
        </authorList>
    </citation>
    <scope>NUCLEOTIDE SEQUENCE</scope>
    <source>
        <strain>DSM 1100</strain>
    </source>
</reference>
<dbReference type="InterPro" id="IPR002711">
    <property type="entry name" value="HNH"/>
</dbReference>
<gene>
    <name evidence="2" type="ordered locus">Halhy_4735</name>
</gene>
<feature type="domain" description="HNH nuclease" evidence="1">
    <location>
        <begin position="7"/>
        <end position="62"/>
    </location>
</feature>
<dbReference type="InterPro" id="IPR003615">
    <property type="entry name" value="HNH_nuc"/>
</dbReference>
<evidence type="ECO:0000313" key="3">
    <source>
        <dbReference type="Proteomes" id="UP000008461"/>
    </source>
</evidence>
<evidence type="ECO:0000259" key="1">
    <source>
        <dbReference type="SMART" id="SM00507"/>
    </source>
</evidence>
<keyword evidence="3" id="KW-1185">Reference proteome</keyword>
<keyword evidence="2" id="KW-0540">Nuclease</keyword>
<dbReference type="CDD" id="cd00085">
    <property type="entry name" value="HNHc"/>
    <property type="match status" value="1"/>
</dbReference>
<dbReference type="Gene3D" id="1.10.30.50">
    <property type="match status" value="1"/>
</dbReference>
<dbReference type="GO" id="GO:0003676">
    <property type="term" value="F:nucleic acid binding"/>
    <property type="evidence" value="ECO:0007669"/>
    <property type="project" value="InterPro"/>
</dbReference>
<dbReference type="eggNOG" id="COG1403">
    <property type="taxonomic scope" value="Bacteria"/>
</dbReference>
<keyword evidence="2" id="KW-0255">Endonuclease</keyword>
<dbReference type="KEGG" id="hhy:Halhy_4735"/>
<accession>F4KWT6</accession>
<dbReference type="HOGENOM" id="CLU_104142_1_0_10"/>
<dbReference type="OrthoDB" id="963483at2"/>
<dbReference type="GO" id="GO:0008270">
    <property type="term" value="F:zinc ion binding"/>
    <property type="evidence" value="ECO:0007669"/>
    <property type="project" value="InterPro"/>
</dbReference>
<dbReference type="Proteomes" id="UP000008461">
    <property type="component" value="Chromosome"/>
</dbReference>
<dbReference type="GO" id="GO:0004519">
    <property type="term" value="F:endonuclease activity"/>
    <property type="evidence" value="ECO:0007669"/>
    <property type="project" value="UniProtKB-KW"/>
</dbReference>
<dbReference type="AlphaFoldDB" id="F4KWT6"/>
<sequence>MSYIAASLRLMVAHRALFRCEYCKIPDLGFGIPFQVDHIRAIKHGGLTILSNLAYCCPDCNRYKGSDLGSCLEDETVLIRFFNPRTDHWDGHFGVVDGVIQGKTTHGEVTVGIFQFNSPERVMYRKELIINELY</sequence>
<evidence type="ECO:0000313" key="2">
    <source>
        <dbReference type="EMBL" id="AEE52569.1"/>
    </source>
</evidence>
<dbReference type="EMBL" id="CP002691">
    <property type="protein sequence ID" value="AEE52569.1"/>
    <property type="molecule type" value="Genomic_DNA"/>
</dbReference>
<dbReference type="STRING" id="760192.Halhy_4735"/>
<dbReference type="RefSeq" id="WP_013767107.1">
    <property type="nucleotide sequence ID" value="NC_015510.1"/>
</dbReference>
<proteinExistence type="predicted"/>
<name>F4KWT6_HALH1</name>